<dbReference type="Proteomes" id="UP000499080">
    <property type="component" value="Unassembled WGS sequence"/>
</dbReference>
<name>A0A4Y2HQZ1_ARAVE</name>
<protein>
    <submittedName>
        <fullName evidence="1">Uncharacterized protein</fullName>
    </submittedName>
</protein>
<sequence length="147" mass="17324">MSVVPVEKTKKKIMHIFSYINFRFEATGRLFWDKPPNFDQMTRTTPQMAPPLQTFAPHRREGVYPLTYDLMCNRPTYTADLQWNRVRNLEHSCTQAETLSIDHRCSCFYNRRQNNHGSIGVLSKNIHDRTTSLSYRTNTNEKQVPKL</sequence>
<accession>A0A4Y2HQZ1</accession>
<gene>
    <name evidence="1" type="ORF">AVEN_216249_1</name>
</gene>
<evidence type="ECO:0000313" key="2">
    <source>
        <dbReference type="Proteomes" id="UP000499080"/>
    </source>
</evidence>
<proteinExistence type="predicted"/>
<dbReference type="AlphaFoldDB" id="A0A4Y2HQZ1"/>
<evidence type="ECO:0000313" key="1">
    <source>
        <dbReference type="EMBL" id="GBM67801.1"/>
    </source>
</evidence>
<comment type="caution">
    <text evidence="1">The sequence shown here is derived from an EMBL/GenBank/DDBJ whole genome shotgun (WGS) entry which is preliminary data.</text>
</comment>
<reference evidence="1 2" key="1">
    <citation type="journal article" date="2019" name="Sci. Rep.">
        <title>Orb-weaving spider Araneus ventricosus genome elucidates the spidroin gene catalogue.</title>
        <authorList>
            <person name="Kono N."/>
            <person name="Nakamura H."/>
            <person name="Ohtoshi R."/>
            <person name="Moran D.A.P."/>
            <person name="Shinohara A."/>
            <person name="Yoshida Y."/>
            <person name="Fujiwara M."/>
            <person name="Mori M."/>
            <person name="Tomita M."/>
            <person name="Arakawa K."/>
        </authorList>
    </citation>
    <scope>NUCLEOTIDE SEQUENCE [LARGE SCALE GENOMIC DNA]</scope>
</reference>
<organism evidence="1 2">
    <name type="scientific">Araneus ventricosus</name>
    <name type="common">Orbweaver spider</name>
    <name type="synonym">Epeira ventricosa</name>
    <dbReference type="NCBI Taxonomy" id="182803"/>
    <lineage>
        <taxon>Eukaryota</taxon>
        <taxon>Metazoa</taxon>
        <taxon>Ecdysozoa</taxon>
        <taxon>Arthropoda</taxon>
        <taxon>Chelicerata</taxon>
        <taxon>Arachnida</taxon>
        <taxon>Araneae</taxon>
        <taxon>Araneomorphae</taxon>
        <taxon>Entelegynae</taxon>
        <taxon>Araneoidea</taxon>
        <taxon>Araneidae</taxon>
        <taxon>Araneus</taxon>
    </lineage>
</organism>
<keyword evidence="2" id="KW-1185">Reference proteome</keyword>
<dbReference type="EMBL" id="BGPR01002103">
    <property type="protein sequence ID" value="GBM67801.1"/>
    <property type="molecule type" value="Genomic_DNA"/>
</dbReference>